<feature type="domain" description="Response regulatory" evidence="11">
    <location>
        <begin position="663"/>
        <end position="779"/>
    </location>
</feature>
<evidence type="ECO:0000259" key="10">
    <source>
        <dbReference type="PROSITE" id="PS50109"/>
    </source>
</evidence>
<feature type="region of interest" description="Disordered" evidence="9">
    <location>
        <begin position="127"/>
        <end position="206"/>
    </location>
</feature>
<dbReference type="Gene3D" id="3.30.565.10">
    <property type="entry name" value="Histidine kinase-like ATPase, C-terminal domain"/>
    <property type="match status" value="1"/>
</dbReference>
<dbReference type="SUPFAM" id="SSF50341">
    <property type="entry name" value="CheW-like"/>
    <property type="match status" value="1"/>
</dbReference>
<proteinExistence type="predicted"/>
<keyword evidence="5 13" id="KW-0418">Kinase</keyword>
<evidence type="ECO:0000256" key="4">
    <source>
        <dbReference type="ARBA" id="ARBA00022679"/>
    </source>
</evidence>
<evidence type="ECO:0000313" key="13">
    <source>
        <dbReference type="EMBL" id="MCW6037796.1"/>
    </source>
</evidence>
<dbReference type="Gene3D" id="2.30.30.40">
    <property type="entry name" value="SH3 Domains"/>
    <property type="match status" value="1"/>
</dbReference>
<feature type="modified residue" description="4-aspartylphosphate" evidence="8">
    <location>
        <position position="712"/>
    </location>
</feature>
<dbReference type="SUPFAM" id="SSF47226">
    <property type="entry name" value="Histidine-containing phosphotransfer domain, HPT domain"/>
    <property type="match status" value="1"/>
</dbReference>
<dbReference type="InterPro" id="IPR003594">
    <property type="entry name" value="HATPase_dom"/>
</dbReference>
<dbReference type="EMBL" id="JAIHOM010000090">
    <property type="protein sequence ID" value="MCW6037796.1"/>
    <property type="molecule type" value="Genomic_DNA"/>
</dbReference>
<evidence type="ECO:0000256" key="5">
    <source>
        <dbReference type="ARBA" id="ARBA00022777"/>
    </source>
</evidence>
<gene>
    <name evidence="13" type="ORF">K4A83_16175</name>
</gene>
<dbReference type="InterPro" id="IPR036890">
    <property type="entry name" value="HATPase_C_sf"/>
</dbReference>
<dbReference type="InterPro" id="IPR004358">
    <property type="entry name" value="Sig_transdc_His_kin-like_C"/>
</dbReference>
<dbReference type="SUPFAM" id="SSF55874">
    <property type="entry name" value="ATPase domain of HSP90 chaperone/DNA topoisomerase II/histidine kinase"/>
    <property type="match status" value="1"/>
</dbReference>
<dbReference type="Pfam" id="PF01627">
    <property type="entry name" value="Hpt"/>
    <property type="match status" value="1"/>
</dbReference>
<accession>A0ABT3L8G1</accession>
<dbReference type="InterPro" id="IPR011006">
    <property type="entry name" value="CheY-like_superfamily"/>
</dbReference>
<dbReference type="Pfam" id="PF01584">
    <property type="entry name" value="CheW"/>
    <property type="match status" value="1"/>
</dbReference>
<dbReference type="InterPro" id="IPR005467">
    <property type="entry name" value="His_kinase_dom"/>
</dbReference>
<dbReference type="InterPro" id="IPR036061">
    <property type="entry name" value="CheW-like_dom_sf"/>
</dbReference>
<dbReference type="InterPro" id="IPR008207">
    <property type="entry name" value="Sig_transdc_His_kin_Hpt_dom"/>
</dbReference>
<dbReference type="Gene3D" id="1.20.120.160">
    <property type="entry name" value="HPT domain"/>
    <property type="match status" value="1"/>
</dbReference>
<keyword evidence="3 8" id="KW-0597">Phosphoprotein</keyword>
<dbReference type="SMART" id="SM00387">
    <property type="entry name" value="HATPase_c"/>
    <property type="match status" value="1"/>
</dbReference>
<dbReference type="SMART" id="SM01231">
    <property type="entry name" value="H-kinase_dim"/>
    <property type="match status" value="1"/>
</dbReference>
<protein>
    <recommendedName>
        <fullName evidence="2">histidine kinase</fullName>
        <ecNumber evidence="2">2.7.13.3</ecNumber>
    </recommendedName>
</protein>
<dbReference type="InterPro" id="IPR051315">
    <property type="entry name" value="Bact_Chemotaxis_CheA"/>
</dbReference>
<reference evidence="13 14" key="1">
    <citation type="submission" date="2021-08" db="EMBL/GenBank/DDBJ databases">
        <title>Draft genome sequence of Spirulina subsalsa with high tolerance to salinity and hype-accumulation of phycocyanin.</title>
        <authorList>
            <person name="Pei H."/>
            <person name="Jiang L."/>
        </authorList>
    </citation>
    <scope>NUCLEOTIDE SEQUENCE [LARGE SCALE GENOMIC DNA]</scope>
    <source>
        <strain evidence="13 14">FACHB-351</strain>
    </source>
</reference>
<comment type="caution">
    <text evidence="13">The sequence shown here is derived from an EMBL/GenBank/DDBJ whole genome shotgun (WGS) entry which is preliminary data.</text>
</comment>
<feature type="modified residue" description="Phosphohistidine" evidence="7">
    <location>
        <position position="48"/>
    </location>
</feature>
<evidence type="ECO:0000256" key="6">
    <source>
        <dbReference type="ARBA" id="ARBA00023012"/>
    </source>
</evidence>
<dbReference type="CDD" id="cd00088">
    <property type="entry name" value="HPT"/>
    <property type="match status" value="1"/>
</dbReference>
<dbReference type="InterPro" id="IPR001789">
    <property type="entry name" value="Sig_transdc_resp-reg_receiver"/>
</dbReference>
<dbReference type="PROSITE" id="PS50109">
    <property type="entry name" value="HIS_KIN"/>
    <property type="match status" value="1"/>
</dbReference>
<keyword evidence="4" id="KW-0808">Transferase</keyword>
<evidence type="ECO:0000256" key="7">
    <source>
        <dbReference type="PROSITE-ProRule" id="PRU00110"/>
    </source>
</evidence>
<dbReference type="Proteomes" id="UP001526426">
    <property type="component" value="Unassembled WGS sequence"/>
</dbReference>
<keyword evidence="6" id="KW-0902">Two-component regulatory system</keyword>
<dbReference type="PANTHER" id="PTHR43395">
    <property type="entry name" value="SENSOR HISTIDINE KINASE CHEA"/>
    <property type="match status" value="1"/>
</dbReference>
<dbReference type="GO" id="GO:0016301">
    <property type="term" value="F:kinase activity"/>
    <property type="evidence" value="ECO:0007669"/>
    <property type="project" value="UniProtKB-KW"/>
</dbReference>
<dbReference type="EC" id="2.7.13.3" evidence="2"/>
<dbReference type="PROSITE" id="PS50894">
    <property type="entry name" value="HPT"/>
    <property type="match status" value="1"/>
</dbReference>
<dbReference type="RefSeq" id="WP_265265668.1">
    <property type="nucleotide sequence ID" value="NZ_JAIHOM010000090.1"/>
</dbReference>
<evidence type="ECO:0000256" key="9">
    <source>
        <dbReference type="SAM" id="MobiDB-lite"/>
    </source>
</evidence>
<organism evidence="13 14">
    <name type="scientific">Spirulina subsalsa FACHB-351</name>
    <dbReference type="NCBI Taxonomy" id="234711"/>
    <lineage>
        <taxon>Bacteria</taxon>
        <taxon>Bacillati</taxon>
        <taxon>Cyanobacteriota</taxon>
        <taxon>Cyanophyceae</taxon>
        <taxon>Spirulinales</taxon>
        <taxon>Spirulinaceae</taxon>
        <taxon>Spirulina</taxon>
    </lineage>
</organism>
<dbReference type="InterPro" id="IPR004105">
    <property type="entry name" value="CheA-like_dim"/>
</dbReference>
<keyword evidence="14" id="KW-1185">Reference proteome</keyword>
<evidence type="ECO:0000256" key="3">
    <source>
        <dbReference type="ARBA" id="ARBA00022553"/>
    </source>
</evidence>
<dbReference type="Pfam" id="PF02518">
    <property type="entry name" value="HATPase_c"/>
    <property type="match status" value="1"/>
</dbReference>
<dbReference type="InterPro" id="IPR002545">
    <property type="entry name" value="CheW-lke_dom"/>
</dbReference>
<dbReference type="Pfam" id="PF00072">
    <property type="entry name" value="Response_reg"/>
    <property type="match status" value="1"/>
</dbReference>
<dbReference type="InterPro" id="IPR036641">
    <property type="entry name" value="HPT_dom_sf"/>
</dbReference>
<comment type="catalytic activity">
    <reaction evidence="1">
        <text>ATP + protein L-histidine = ADP + protein N-phospho-L-histidine.</text>
        <dbReference type="EC" id="2.7.13.3"/>
    </reaction>
</comment>
<evidence type="ECO:0000256" key="2">
    <source>
        <dbReference type="ARBA" id="ARBA00012438"/>
    </source>
</evidence>
<dbReference type="SMART" id="SM00073">
    <property type="entry name" value="HPT"/>
    <property type="match status" value="1"/>
</dbReference>
<dbReference type="PANTHER" id="PTHR43395:SF1">
    <property type="entry name" value="CHEMOTAXIS PROTEIN CHEA"/>
    <property type="match status" value="1"/>
</dbReference>
<evidence type="ECO:0000259" key="11">
    <source>
        <dbReference type="PROSITE" id="PS50110"/>
    </source>
</evidence>
<dbReference type="SUPFAM" id="SSF52172">
    <property type="entry name" value="CheY-like"/>
    <property type="match status" value="1"/>
</dbReference>
<dbReference type="SMART" id="SM00448">
    <property type="entry name" value="REC"/>
    <property type="match status" value="1"/>
</dbReference>
<evidence type="ECO:0000256" key="1">
    <source>
        <dbReference type="ARBA" id="ARBA00000085"/>
    </source>
</evidence>
<dbReference type="Gene3D" id="3.40.50.2300">
    <property type="match status" value="1"/>
</dbReference>
<evidence type="ECO:0000256" key="8">
    <source>
        <dbReference type="PROSITE-ProRule" id="PRU00169"/>
    </source>
</evidence>
<evidence type="ECO:0000313" key="14">
    <source>
        <dbReference type="Proteomes" id="UP001526426"/>
    </source>
</evidence>
<dbReference type="SMART" id="SM00260">
    <property type="entry name" value="CheW"/>
    <property type="match status" value="1"/>
</dbReference>
<feature type="domain" description="HPt" evidence="12">
    <location>
        <begin position="1"/>
        <end position="105"/>
    </location>
</feature>
<feature type="compositionally biased region" description="Pro residues" evidence="9">
    <location>
        <begin position="133"/>
        <end position="170"/>
    </location>
</feature>
<evidence type="ECO:0000259" key="12">
    <source>
        <dbReference type="PROSITE" id="PS50894"/>
    </source>
</evidence>
<dbReference type="CDD" id="cd16916">
    <property type="entry name" value="HATPase_CheA-like"/>
    <property type="match status" value="1"/>
</dbReference>
<dbReference type="PRINTS" id="PR00344">
    <property type="entry name" value="BCTRLSENSOR"/>
</dbReference>
<feature type="domain" description="Histidine kinase" evidence="10">
    <location>
        <begin position="246"/>
        <end position="495"/>
    </location>
</feature>
<sequence length="780" mass="86832">MFIEDEELRNLFKAASEEHLQKLEAGLLHLERNPEDKSPFEELLREAHSLKGDSRMLGLKDIETLTHQIEHNLGQLHRGETALTPEFSDRLYQGLDAIAKLVEESVTGNPSGVDTFHLLAVLMGANPAQTQPETPPVPSPEPEPPNPEPPTPEPPVDIAPPPEPEAPEVPPETTSEISPVEEKTTVTPISPTPSTPVSPRTSEPYRIETIRVETRYLDDLITQTGELTVTKIRIAHVAVEIDALTNLWEEWKNSHNNFNHNGNGYVEQDPLNEQIEQLLQRLKGFAQENSSRLDLIANNLEERIRTLRLLPLSNIFQLFPRTVRDLAREQGKEVELIIEGGDTTADKRILEEMKDPLMHLIRNAVDHGVEPPAEREKMGKSRQAHIWIKGYQTTSNIVIEVSDDGGGLNPETIKKTAVERGLYREEELATMTLNQIYNLIFLPGFSTQKFVTEVSGRGVGLDVVHTNVERLKGTLQVESTLGQGSIFRIQLGTTLATANVLLVSIHGIPHAIPIEFVETTLLVALEDIFTLEGRETIALNNQAVSVAHLANLLELKVSAFDQLNETHERQQHQGLPCVLIKIGDDRLGLFVDDLLDTQDVVLKPQSKLLKRVRNIAGATILGTGEVCMIVNPVDLMKSIQKSTRMASVASTNTPKDKARKKQVILLAEDSITIRTQEKRILEGAGYEVVTAVDGLDGWNKLKSRPFDAVVSDIQMPNLNGLELTTRIRQNKEYNELPIILVTSLASEEDRRRGVEAGANAYITKDSFSQDVLLETLQRLV</sequence>
<dbReference type="PROSITE" id="PS50110">
    <property type="entry name" value="RESPONSE_REGULATORY"/>
    <property type="match status" value="1"/>
</dbReference>
<name>A0ABT3L8G1_9CYAN</name>